<comment type="caution">
    <text evidence="1">The sequence shown here is derived from an EMBL/GenBank/DDBJ whole genome shotgun (WGS) entry which is preliminary data.</text>
</comment>
<gene>
    <name evidence="1" type="ORF">GMARGA_LOCUS15946</name>
</gene>
<organism evidence="1 2">
    <name type="scientific">Gigaspora margarita</name>
    <dbReference type="NCBI Taxonomy" id="4874"/>
    <lineage>
        <taxon>Eukaryota</taxon>
        <taxon>Fungi</taxon>
        <taxon>Fungi incertae sedis</taxon>
        <taxon>Mucoromycota</taxon>
        <taxon>Glomeromycotina</taxon>
        <taxon>Glomeromycetes</taxon>
        <taxon>Diversisporales</taxon>
        <taxon>Gigasporaceae</taxon>
        <taxon>Gigaspora</taxon>
    </lineage>
</organism>
<protein>
    <submittedName>
        <fullName evidence="1">11843_t:CDS:1</fullName>
    </submittedName>
</protein>
<dbReference type="EMBL" id="CAJVQB010011294">
    <property type="protein sequence ID" value="CAG8746610.1"/>
    <property type="molecule type" value="Genomic_DNA"/>
</dbReference>
<evidence type="ECO:0000313" key="2">
    <source>
        <dbReference type="Proteomes" id="UP000789901"/>
    </source>
</evidence>
<name>A0ABN7V9R5_GIGMA</name>
<accession>A0ABN7V9R5</accession>
<proteinExistence type="predicted"/>
<dbReference type="Proteomes" id="UP000789901">
    <property type="component" value="Unassembled WGS sequence"/>
</dbReference>
<keyword evidence="2" id="KW-1185">Reference proteome</keyword>
<feature type="non-terminal residue" evidence="1">
    <location>
        <position position="1"/>
    </location>
</feature>
<sequence length="55" mass="6338">SQIDDISIENIAKSKTYEETESLHIKTLNILHPYINGMIDKELIEHSIQNDKSLN</sequence>
<evidence type="ECO:0000313" key="1">
    <source>
        <dbReference type="EMBL" id="CAG8746610.1"/>
    </source>
</evidence>
<reference evidence="1 2" key="1">
    <citation type="submission" date="2021-06" db="EMBL/GenBank/DDBJ databases">
        <authorList>
            <person name="Kallberg Y."/>
            <person name="Tangrot J."/>
            <person name="Rosling A."/>
        </authorList>
    </citation>
    <scope>NUCLEOTIDE SEQUENCE [LARGE SCALE GENOMIC DNA]</scope>
    <source>
        <strain evidence="1 2">120-4 pot B 10/14</strain>
    </source>
</reference>